<gene>
    <name evidence="4" type="ORF">AS203_01520</name>
</gene>
<evidence type="ECO:0000259" key="3">
    <source>
        <dbReference type="Pfam" id="PF00535"/>
    </source>
</evidence>
<dbReference type="KEGG" id="peo:AS203_01520"/>
<dbReference type="PANTHER" id="PTHR22916:SF51">
    <property type="entry name" value="GLYCOSYLTRANSFERASE EPSH-RELATED"/>
    <property type="match status" value="1"/>
</dbReference>
<organism evidence="4 5">
    <name type="scientific">Hoylesella enoeca</name>
    <dbReference type="NCBI Taxonomy" id="76123"/>
    <lineage>
        <taxon>Bacteria</taxon>
        <taxon>Pseudomonadati</taxon>
        <taxon>Bacteroidota</taxon>
        <taxon>Bacteroidia</taxon>
        <taxon>Bacteroidales</taxon>
        <taxon>Prevotellaceae</taxon>
        <taxon>Hoylesella</taxon>
    </lineage>
</organism>
<dbReference type="SUPFAM" id="SSF53448">
    <property type="entry name" value="Nucleotide-diphospho-sugar transferases"/>
    <property type="match status" value="1"/>
</dbReference>
<dbReference type="EMBL" id="CP013195">
    <property type="protein sequence ID" value="ALO47937.1"/>
    <property type="molecule type" value="Genomic_DNA"/>
</dbReference>
<dbReference type="Proteomes" id="UP000056252">
    <property type="component" value="Chromosome"/>
</dbReference>
<evidence type="ECO:0000256" key="2">
    <source>
        <dbReference type="ARBA" id="ARBA00022679"/>
    </source>
</evidence>
<sequence length="333" mass="39373">MPRIRYQGEKNTPIKISIIVPVYNAGSTIKRCIDSILHQTFSDFEVLLIDDGSNDNSGLLCNSYAKKDNRIHAYHKQNGGVSSARQWGIEHSQGDYTIHVDPDDWIEPLMLERLYQIALIENSDMVICDFYENGKNKQKYLSQKPTSLNAKELLIDVLTHLHGSCCNKLIRRECYQKYNVQFPLGINYCEDQYVIIALLQHPIKVSYLPEAFYHYENTDKNSLSRTYNERTYEYDLNVYRIFEDLLKDSDGYNIGMRMKRMDIISRAFNFGYNYYSSSKFKHYFYDYRYSILHCNTYPLYERFFLFCSCIGLYKPTYKVFMFLVSLKSLLRFS</sequence>
<dbReference type="Pfam" id="PF00535">
    <property type="entry name" value="Glycos_transf_2"/>
    <property type="match status" value="1"/>
</dbReference>
<accession>A0A0S2KI06</accession>
<keyword evidence="2" id="KW-0808">Transferase</keyword>
<dbReference type="InterPro" id="IPR029044">
    <property type="entry name" value="Nucleotide-diphossugar_trans"/>
</dbReference>
<feature type="domain" description="Glycosyltransferase 2-like" evidence="3">
    <location>
        <begin position="17"/>
        <end position="177"/>
    </location>
</feature>
<dbReference type="PANTHER" id="PTHR22916">
    <property type="entry name" value="GLYCOSYLTRANSFERASE"/>
    <property type="match status" value="1"/>
</dbReference>
<name>A0A0S2KI06_9BACT</name>
<keyword evidence="5" id="KW-1185">Reference proteome</keyword>
<dbReference type="AlphaFoldDB" id="A0A0S2KI06"/>
<dbReference type="STRING" id="76123.AS203_01520"/>
<protein>
    <recommendedName>
        <fullName evidence="3">Glycosyltransferase 2-like domain-containing protein</fullName>
    </recommendedName>
</protein>
<evidence type="ECO:0000256" key="1">
    <source>
        <dbReference type="ARBA" id="ARBA00022676"/>
    </source>
</evidence>
<evidence type="ECO:0000313" key="5">
    <source>
        <dbReference type="Proteomes" id="UP000056252"/>
    </source>
</evidence>
<dbReference type="CDD" id="cd00761">
    <property type="entry name" value="Glyco_tranf_GTA_type"/>
    <property type="match status" value="1"/>
</dbReference>
<dbReference type="OrthoDB" id="6307329at2"/>
<reference evidence="5" key="1">
    <citation type="submission" date="2015-11" db="EMBL/GenBank/DDBJ databases">
        <authorList>
            <person name="Holder M.E."/>
            <person name="Ajami N.J."/>
            <person name="Petrosino J.F."/>
        </authorList>
    </citation>
    <scope>NUCLEOTIDE SEQUENCE [LARGE SCALE GENOMIC DNA]</scope>
    <source>
        <strain evidence="5">F0113</strain>
    </source>
</reference>
<dbReference type="GO" id="GO:0016758">
    <property type="term" value="F:hexosyltransferase activity"/>
    <property type="evidence" value="ECO:0007669"/>
    <property type="project" value="UniProtKB-ARBA"/>
</dbReference>
<keyword evidence="1" id="KW-0328">Glycosyltransferase</keyword>
<dbReference type="InterPro" id="IPR001173">
    <property type="entry name" value="Glyco_trans_2-like"/>
</dbReference>
<proteinExistence type="predicted"/>
<evidence type="ECO:0000313" key="4">
    <source>
        <dbReference type="EMBL" id="ALO47937.1"/>
    </source>
</evidence>
<dbReference type="Gene3D" id="3.90.550.10">
    <property type="entry name" value="Spore Coat Polysaccharide Biosynthesis Protein SpsA, Chain A"/>
    <property type="match status" value="1"/>
</dbReference>
<dbReference type="RefSeq" id="WP_051559038.1">
    <property type="nucleotide sequence ID" value="NZ_CP013195.1"/>
</dbReference>